<proteinExistence type="predicted"/>
<organism evidence="1 2">
    <name type="scientific">Eumeta variegata</name>
    <name type="common">Bagworm moth</name>
    <name type="synonym">Eumeta japonica</name>
    <dbReference type="NCBI Taxonomy" id="151549"/>
    <lineage>
        <taxon>Eukaryota</taxon>
        <taxon>Metazoa</taxon>
        <taxon>Ecdysozoa</taxon>
        <taxon>Arthropoda</taxon>
        <taxon>Hexapoda</taxon>
        <taxon>Insecta</taxon>
        <taxon>Pterygota</taxon>
        <taxon>Neoptera</taxon>
        <taxon>Endopterygota</taxon>
        <taxon>Lepidoptera</taxon>
        <taxon>Glossata</taxon>
        <taxon>Ditrysia</taxon>
        <taxon>Tineoidea</taxon>
        <taxon>Psychidae</taxon>
        <taxon>Oiketicinae</taxon>
        <taxon>Eumeta</taxon>
    </lineage>
</organism>
<evidence type="ECO:0000313" key="2">
    <source>
        <dbReference type="Proteomes" id="UP000299102"/>
    </source>
</evidence>
<protein>
    <submittedName>
        <fullName evidence="1">Uncharacterized protein</fullName>
    </submittedName>
</protein>
<name>A0A4C1VKA9_EUMVA</name>
<reference evidence="1 2" key="1">
    <citation type="journal article" date="2019" name="Commun. Biol.">
        <title>The bagworm genome reveals a unique fibroin gene that provides high tensile strength.</title>
        <authorList>
            <person name="Kono N."/>
            <person name="Nakamura H."/>
            <person name="Ohtoshi R."/>
            <person name="Tomita M."/>
            <person name="Numata K."/>
            <person name="Arakawa K."/>
        </authorList>
    </citation>
    <scope>NUCLEOTIDE SEQUENCE [LARGE SCALE GENOMIC DNA]</scope>
</reference>
<accession>A0A4C1VKA9</accession>
<gene>
    <name evidence="1" type="ORF">EVAR_32358_1</name>
</gene>
<evidence type="ECO:0000313" key="1">
    <source>
        <dbReference type="EMBL" id="GBP38842.1"/>
    </source>
</evidence>
<dbReference type="AlphaFoldDB" id="A0A4C1VKA9"/>
<comment type="caution">
    <text evidence="1">The sequence shown here is derived from an EMBL/GenBank/DDBJ whole genome shotgun (WGS) entry which is preliminary data.</text>
</comment>
<sequence>MLCAYSIAYTMRSVLLFNFIAATDFLHRCNSRRYHQHHFDGWGSTSVLFISNFLPPKRDFGLLPSALFPMDYDKGVFKKKASSFLNGQQHTSVSSGVADVHE</sequence>
<keyword evidence="2" id="KW-1185">Reference proteome</keyword>
<dbReference type="Proteomes" id="UP000299102">
    <property type="component" value="Unassembled WGS sequence"/>
</dbReference>
<dbReference type="OrthoDB" id="7480422at2759"/>
<dbReference type="EMBL" id="BGZK01000355">
    <property type="protein sequence ID" value="GBP38842.1"/>
    <property type="molecule type" value="Genomic_DNA"/>
</dbReference>